<dbReference type="EMBL" id="MK250091">
    <property type="protein sequence ID" value="QDY52366.1"/>
    <property type="molecule type" value="Genomic_DNA"/>
</dbReference>
<sequence length="212" mass="25673">MAQNYKDIYIRKNPLKEMKCNPLYVDNYKKVFEPFENDKHLKITNHVLENSELLQNDLNRDNYSYVNETDYRIIDNEDVKKINNKKDIHNLKFKNNEIKNIDNIHNKKIINRLDFTKSSNIAESIISNRLKKRINNKVVQHDKTSLLDNKFFKYPVNQDYKWKNSYFKNTKNGKWVYHNYNSDPNTLDYKTIIDFRDKRPVKINYDIIEGKN</sequence>
<proteinExistence type="predicted"/>
<name>A0A5B8IEF1_9VIRU</name>
<accession>A0A5B8IEF1</accession>
<organism evidence="1">
    <name type="scientific">Mimiviridae sp. ChoanoV1</name>
    <dbReference type="NCBI Taxonomy" id="2596887"/>
    <lineage>
        <taxon>Viruses</taxon>
        <taxon>Varidnaviria</taxon>
        <taxon>Bamfordvirae</taxon>
        <taxon>Nucleocytoviricota</taxon>
        <taxon>Megaviricetes</taxon>
        <taxon>Imitervirales</taxon>
        <taxon>Schizomimiviridae</taxon>
    </lineage>
</organism>
<gene>
    <name evidence="1" type="ORF">7_14</name>
</gene>
<reference evidence="1" key="1">
    <citation type="submission" date="2018-11" db="EMBL/GenBank/DDBJ databases">
        <title>A distinct lineage of giant viruses engineers rhodopsin photosystems in predatory marine eukaryotes.</title>
        <authorList>
            <person name="Needham D.M."/>
            <person name="Yoshizawa S."/>
            <person name="Hosaka T."/>
            <person name="Poirier C."/>
            <person name="Choi C.-J."/>
            <person name="Hehenberger E."/>
            <person name="Irwin N.A.T."/>
            <person name="Wilken S."/>
            <person name="Yung C.-M."/>
            <person name="Bachy C."/>
            <person name="Kurihara R."/>
            <person name="Nakajima Y."/>
            <person name="Kojima K."/>
            <person name="Kimura-Someya T."/>
            <person name="Leonard G."/>
            <person name="Malmstrom R.R."/>
            <person name="Mende D."/>
            <person name="Olson D.K."/>
            <person name="Sudo Y."/>
            <person name="Sudek S."/>
            <person name="Richards T.A."/>
            <person name="DeLong E.F."/>
            <person name="Keeling P.J."/>
            <person name="Santoro A.E."/>
            <person name="Shirouzu M."/>
            <person name="Iwasaki W."/>
            <person name="Worden A.Z."/>
        </authorList>
    </citation>
    <scope>NUCLEOTIDE SEQUENCE</scope>
</reference>
<evidence type="ECO:0000313" key="1">
    <source>
        <dbReference type="EMBL" id="QDY52366.1"/>
    </source>
</evidence>
<protein>
    <submittedName>
        <fullName evidence="1">Uncharacterized protein</fullName>
    </submittedName>
</protein>